<evidence type="ECO:0000259" key="1">
    <source>
        <dbReference type="Pfam" id="PF00561"/>
    </source>
</evidence>
<evidence type="ECO:0000313" key="2">
    <source>
        <dbReference type="EMBL" id="MEB5476453.1"/>
    </source>
</evidence>
<keyword evidence="3" id="KW-1185">Reference proteome</keyword>
<dbReference type="PANTHER" id="PTHR43194:SF2">
    <property type="entry name" value="PEROXISOMAL MEMBRANE PROTEIN LPX1"/>
    <property type="match status" value="1"/>
</dbReference>
<feature type="domain" description="AB hydrolase-1" evidence="1">
    <location>
        <begin position="6"/>
        <end position="239"/>
    </location>
</feature>
<dbReference type="EMBL" id="VTDN01000003">
    <property type="protein sequence ID" value="MEB5476453.1"/>
    <property type="molecule type" value="Genomic_DNA"/>
</dbReference>
<organism evidence="2 3">
    <name type="scientific">Acinetobacter pollinis</name>
    <dbReference type="NCBI Taxonomy" id="2605270"/>
    <lineage>
        <taxon>Bacteria</taxon>
        <taxon>Pseudomonadati</taxon>
        <taxon>Pseudomonadota</taxon>
        <taxon>Gammaproteobacteria</taxon>
        <taxon>Moraxellales</taxon>
        <taxon>Moraxellaceae</taxon>
        <taxon>Acinetobacter</taxon>
    </lineage>
</organism>
<dbReference type="Proteomes" id="UP001339883">
    <property type="component" value="Unassembled WGS sequence"/>
</dbReference>
<dbReference type="PRINTS" id="PR00111">
    <property type="entry name" value="ABHYDROLASE"/>
</dbReference>
<dbReference type="SUPFAM" id="SSF53474">
    <property type="entry name" value="alpha/beta-Hydrolases"/>
    <property type="match status" value="1"/>
</dbReference>
<sequence length="261" mass="29630">MKNKKSIILIHGTWCNGNSWSSDFIEALESLGLTVYTPNLRYHDLPLVEGATKIASLSLTDYVNDLVALLRTFSEPVYILGHSLGGLIAQLLVAREPERCHGLILLGPAPMAGIYALYPTMIQAFYKHFIQWKFWKKPLMPNKTTLDRYCMNLQTQKVRDQFYNHLVAESGRAYAEMALWFFDAKKAAYVDTKVLFAPVLVISGSEDKVVVSSIAKATAKKYKHATYILLQGADHMYMMGHSLSKTISYIQTWLEQHRPIH</sequence>
<evidence type="ECO:0000313" key="3">
    <source>
        <dbReference type="Proteomes" id="UP001339883"/>
    </source>
</evidence>
<dbReference type="InterPro" id="IPR000073">
    <property type="entry name" value="AB_hydrolase_1"/>
</dbReference>
<comment type="caution">
    <text evidence="2">The sequence shown here is derived from an EMBL/GenBank/DDBJ whole genome shotgun (WGS) entry which is preliminary data.</text>
</comment>
<dbReference type="Pfam" id="PF00561">
    <property type="entry name" value="Abhydrolase_1"/>
    <property type="match status" value="1"/>
</dbReference>
<dbReference type="PANTHER" id="PTHR43194">
    <property type="entry name" value="HYDROLASE ALPHA/BETA FOLD FAMILY"/>
    <property type="match status" value="1"/>
</dbReference>
<dbReference type="GO" id="GO:0016787">
    <property type="term" value="F:hydrolase activity"/>
    <property type="evidence" value="ECO:0007669"/>
    <property type="project" value="UniProtKB-KW"/>
</dbReference>
<name>A0ABU6DSQ1_9GAMM</name>
<gene>
    <name evidence="2" type="ORF">I2F25_05185</name>
</gene>
<dbReference type="InterPro" id="IPR029058">
    <property type="entry name" value="AB_hydrolase_fold"/>
</dbReference>
<protein>
    <submittedName>
        <fullName evidence="2">Alpha/beta hydrolase</fullName>
    </submittedName>
</protein>
<proteinExistence type="predicted"/>
<reference evidence="2 3" key="1">
    <citation type="submission" date="2019-08" db="EMBL/GenBank/DDBJ databases">
        <title>Five species of Acinetobacter isolated from floral nectar and animal pollinators.</title>
        <authorList>
            <person name="Hendry T.A."/>
        </authorList>
    </citation>
    <scope>NUCLEOTIDE SEQUENCE [LARGE SCALE GENOMIC DNA]</scope>
    <source>
        <strain evidence="2 3">MD18.27</strain>
    </source>
</reference>
<dbReference type="RefSeq" id="WP_325774963.1">
    <property type="nucleotide sequence ID" value="NZ_VTDN01000003.1"/>
</dbReference>
<dbReference type="InterPro" id="IPR050228">
    <property type="entry name" value="Carboxylesterase_BioH"/>
</dbReference>
<keyword evidence="2" id="KW-0378">Hydrolase</keyword>
<accession>A0ABU6DSQ1</accession>
<dbReference type="Gene3D" id="3.40.50.1820">
    <property type="entry name" value="alpha/beta hydrolase"/>
    <property type="match status" value="1"/>
</dbReference>